<evidence type="ECO:0000313" key="2">
    <source>
        <dbReference type="Proteomes" id="UP000187209"/>
    </source>
</evidence>
<name>A0A1R2BKX8_9CILI</name>
<reference evidence="1 2" key="1">
    <citation type="submission" date="2016-11" db="EMBL/GenBank/DDBJ databases">
        <title>The macronuclear genome of Stentor coeruleus: a giant cell with tiny introns.</title>
        <authorList>
            <person name="Slabodnick M."/>
            <person name="Ruby J.G."/>
            <person name="Reiff S.B."/>
            <person name="Swart E.C."/>
            <person name="Gosai S."/>
            <person name="Prabakaran S."/>
            <person name="Witkowska E."/>
            <person name="Larue G.E."/>
            <person name="Fisher S."/>
            <person name="Freeman R.M."/>
            <person name="Gunawardena J."/>
            <person name="Chu W."/>
            <person name="Stover N.A."/>
            <person name="Gregory B.D."/>
            <person name="Nowacki M."/>
            <person name="Derisi J."/>
            <person name="Roy S.W."/>
            <person name="Marshall W.F."/>
            <person name="Sood P."/>
        </authorList>
    </citation>
    <scope>NUCLEOTIDE SEQUENCE [LARGE SCALE GENOMIC DNA]</scope>
    <source>
        <strain evidence="1">WM001</strain>
    </source>
</reference>
<comment type="caution">
    <text evidence="1">The sequence shown here is derived from an EMBL/GenBank/DDBJ whole genome shotgun (WGS) entry which is preliminary data.</text>
</comment>
<sequence>MYNYKEMLEIILEVEVIMIWKRNSIEKSYIHCCELFLPKEEEKSQLYNAIKESELRIQKNMAMMMKKFEDSMMIEFKKIRADVGGINQNR</sequence>
<evidence type="ECO:0000313" key="1">
    <source>
        <dbReference type="EMBL" id="OMJ77452.1"/>
    </source>
</evidence>
<accession>A0A1R2BKX8</accession>
<dbReference type="Proteomes" id="UP000187209">
    <property type="component" value="Unassembled WGS sequence"/>
</dbReference>
<dbReference type="AlphaFoldDB" id="A0A1R2BKX8"/>
<gene>
    <name evidence="1" type="ORF">SteCoe_22974</name>
</gene>
<dbReference type="EMBL" id="MPUH01000575">
    <property type="protein sequence ID" value="OMJ77452.1"/>
    <property type="molecule type" value="Genomic_DNA"/>
</dbReference>
<protein>
    <submittedName>
        <fullName evidence="1">Uncharacterized protein</fullName>
    </submittedName>
</protein>
<organism evidence="1 2">
    <name type="scientific">Stentor coeruleus</name>
    <dbReference type="NCBI Taxonomy" id="5963"/>
    <lineage>
        <taxon>Eukaryota</taxon>
        <taxon>Sar</taxon>
        <taxon>Alveolata</taxon>
        <taxon>Ciliophora</taxon>
        <taxon>Postciliodesmatophora</taxon>
        <taxon>Heterotrichea</taxon>
        <taxon>Heterotrichida</taxon>
        <taxon>Stentoridae</taxon>
        <taxon>Stentor</taxon>
    </lineage>
</organism>
<keyword evidence="2" id="KW-1185">Reference proteome</keyword>
<proteinExistence type="predicted"/>